<organism evidence="3 4">
    <name type="scientific">Pseudomonas fluorescens</name>
    <dbReference type="NCBI Taxonomy" id="294"/>
    <lineage>
        <taxon>Bacteria</taxon>
        <taxon>Pseudomonadati</taxon>
        <taxon>Pseudomonadota</taxon>
        <taxon>Gammaproteobacteria</taxon>
        <taxon>Pseudomonadales</taxon>
        <taxon>Pseudomonadaceae</taxon>
        <taxon>Pseudomonas</taxon>
    </lineage>
</organism>
<dbReference type="RefSeq" id="WP_150797063.1">
    <property type="nucleotide sequence ID" value="NZ_CABVHU010000002.1"/>
</dbReference>
<feature type="transmembrane region" description="Helical" evidence="1">
    <location>
        <begin position="7"/>
        <end position="29"/>
    </location>
</feature>
<keyword evidence="1" id="KW-0472">Membrane</keyword>
<dbReference type="InterPro" id="IPR007844">
    <property type="entry name" value="AsmA"/>
</dbReference>
<evidence type="ECO:0000259" key="2">
    <source>
        <dbReference type="Pfam" id="PF05170"/>
    </source>
</evidence>
<dbReference type="PANTHER" id="PTHR30441">
    <property type="entry name" value="DUF748 DOMAIN-CONTAINING PROTEIN"/>
    <property type="match status" value="1"/>
</dbReference>
<dbReference type="InterPro" id="IPR052894">
    <property type="entry name" value="AsmA-related"/>
</dbReference>
<keyword evidence="1" id="KW-1133">Transmembrane helix</keyword>
<dbReference type="GO" id="GO:0090313">
    <property type="term" value="P:regulation of protein targeting to membrane"/>
    <property type="evidence" value="ECO:0007669"/>
    <property type="project" value="TreeGrafter"/>
</dbReference>
<accession>A0A5E7AS44</accession>
<proteinExistence type="predicted"/>
<evidence type="ECO:0000313" key="4">
    <source>
        <dbReference type="Proteomes" id="UP000409037"/>
    </source>
</evidence>
<keyword evidence="1" id="KW-0812">Transmembrane</keyword>
<dbReference type="AlphaFoldDB" id="A0A5E7AS44"/>
<dbReference type="Proteomes" id="UP000409037">
    <property type="component" value="Unassembled WGS sequence"/>
</dbReference>
<dbReference type="PANTHER" id="PTHR30441:SF9">
    <property type="entry name" value="ASMA FAMILY PROTEIN YHJG"/>
    <property type="match status" value="1"/>
</dbReference>
<reference evidence="3 4" key="1">
    <citation type="submission" date="2019-09" db="EMBL/GenBank/DDBJ databases">
        <authorList>
            <person name="Chandra G."/>
            <person name="Truman W A."/>
        </authorList>
    </citation>
    <scope>NUCLEOTIDE SEQUENCE [LARGE SCALE GENOMIC DNA]</scope>
    <source>
        <strain evidence="3">PS833</strain>
    </source>
</reference>
<protein>
    <recommendedName>
        <fullName evidence="2">AsmA domain-containing protein</fullName>
    </recommendedName>
</protein>
<dbReference type="GO" id="GO:0005886">
    <property type="term" value="C:plasma membrane"/>
    <property type="evidence" value="ECO:0007669"/>
    <property type="project" value="TreeGrafter"/>
</dbReference>
<evidence type="ECO:0000256" key="1">
    <source>
        <dbReference type="SAM" id="Phobius"/>
    </source>
</evidence>
<dbReference type="Pfam" id="PF05170">
    <property type="entry name" value="AsmA"/>
    <property type="match status" value="1"/>
</dbReference>
<name>A0A5E7AS44_PSEFL</name>
<gene>
    <name evidence="3" type="ORF">PS833_01194</name>
</gene>
<feature type="domain" description="AsmA" evidence="2">
    <location>
        <begin position="1"/>
        <end position="576"/>
    </location>
</feature>
<evidence type="ECO:0000313" key="3">
    <source>
        <dbReference type="EMBL" id="VVN82422.1"/>
    </source>
</evidence>
<dbReference type="EMBL" id="CABVHU010000002">
    <property type="protein sequence ID" value="VVN82422.1"/>
    <property type="molecule type" value="Genomic_DNA"/>
</dbReference>
<dbReference type="OrthoDB" id="5749006at2"/>
<sequence length="689" mass="74365">MTRTRKIVLWTVASLVVLLAVLVLVIVFFDWNRIKPPLNAKVSEELHRPFAINGNLAVIWQREPDEGGWRAWLPWPHVVAEDLSLGNPDWSKQPQMVTLKRVELRISPLALLAQRVVIPRIDLTEPNAQLQRLADGRANWTFKFDPKDPDAEPSSWVVDIGAIGFDKGHVTLDDQSLKSQLELIIDPLGKPIPFSDIVGDKAAKTAQEKGAAPQDYAFALKVKGQYHNQKLAGEGKIGGLLALQDAARPFPLQAQVKIADTSVELAGTLTDPLNLGALDLQLKLAGTSLGNLYPLTGVTLPDTPPYATDGHLIAKLHEPGGAVFRYEEFNGKIGASDIHGSLAYVASQPRPKLSGSLVSNQLLFADLAPLIGADSNAKQKARGGESKQPADKVLPVEEFKTERWRDMDADVEFTGKRIVHSEKLPFNDLYTHLVLTDGVLSLEPLRFGVAGGKLDAQIRLNGHTEPLEGRAQLSARGFKLKQLFPTFEPMKTSFGELNGDADITGRGNSVAKLLATSNGNLKMLINDGAISRELMELAGLNVGNYVVGKIFGDKEVKINCAAASFDIKTGLATSQLFVFDTENAIVYIDGTANMATEQLDLTISPESKGWRLISLRSPLYVRGKFIKPDAGVKAVPLLLRGAGMVALGVIAAPAAGLLALIAPSGGEPNQCAPLLEQMKAGKAPKTVKG</sequence>